<evidence type="ECO:0000313" key="1">
    <source>
        <dbReference type="Proteomes" id="UP000887576"/>
    </source>
</evidence>
<sequence>MVQDIHNHYSLNEFHKFNEIGQDFYYNDEIIEDYYQQTPSSSSFVTLRNGVQMPLLGLGQDFYYNDEIIEDYYQQTPSSSSFVTLRNGVQMPLLGLALENPAMSSEDNFDDFEESPSVSDLLPEKNNVIR</sequence>
<name>A0AC34QHY7_9BILA</name>
<proteinExistence type="predicted"/>
<accession>A0AC34QHY7</accession>
<evidence type="ECO:0000313" key="2">
    <source>
        <dbReference type="WBParaSite" id="JU765_v2.g16496.t1"/>
    </source>
</evidence>
<dbReference type="Proteomes" id="UP000887576">
    <property type="component" value="Unplaced"/>
</dbReference>
<reference evidence="2" key="1">
    <citation type="submission" date="2022-11" db="UniProtKB">
        <authorList>
            <consortium name="WormBaseParasite"/>
        </authorList>
    </citation>
    <scope>IDENTIFICATION</scope>
</reference>
<protein>
    <submittedName>
        <fullName evidence="2">Uncharacterized protein</fullName>
    </submittedName>
</protein>
<organism evidence="1 2">
    <name type="scientific">Panagrolaimus sp. JU765</name>
    <dbReference type="NCBI Taxonomy" id="591449"/>
    <lineage>
        <taxon>Eukaryota</taxon>
        <taxon>Metazoa</taxon>
        <taxon>Ecdysozoa</taxon>
        <taxon>Nematoda</taxon>
        <taxon>Chromadorea</taxon>
        <taxon>Rhabditida</taxon>
        <taxon>Tylenchina</taxon>
        <taxon>Panagrolaimomorpha</taxon>
        <taxon>Panagrolaimoidea</taxon>
        <taxon>Panagrolaimidae</taxon>
        <taxon>Panagrolaimus</taxon>
    </lineage>
</organism>
<dbReference type="WBParaSite" id="JU765_v2.g16496.t1">
    <property type="protein sequence ID" value="JU765_v2.g16496.t1"/>
    <property type="gene ID" value="JU765_v2.g16496"/>
</dbReference>